<reference evidence="1 2" key="1">
    <citation type="journal article" date="2023" name="Commun. Biol.">
        <title>Genome analysis of Parmales, the sister group of diatoms, reveals the evolutionary specialization of diatoms from phago-mixotrophs to photoautotrophs.</title>
        <authorList>
            <person name="Ban H."/>
            <person name="Sato S."/>
            <person name="Yoshikawa S."/>
            <person name="Yamada K."/>
            <person name="Nakamura Y."/>
            <person name="Ichinomiya M."/>
            <person name="Sato N."/>
            <person name="Blanc-Mathieu R."/>
            <person name="Endo H."/>
            <person name="Kuwata A."/>
            <person name="Ogata H."/>
        </authorList>
    </citation>
    <scope>NUCLEOTIDE SEQUENCE [LARGE SCALE GENOMIC DNA]</scope>
</reference>
<comment type="caution">
    <text evidence="1">The sequence shown here is derived from an EMBL/GenBank/DDBJ whole genome shotgun (WGS) entry which is preliminary data.</text>
</comment>
<proteinExistence type="predicted"/>
<sequence length="761" mass="81540">MPPLLHNLPAETADDVLSFMEPRDVYALMALSTIDRAHYRTPHFFRLVVLYTLHDRARALSRAPKPLSAEAIAAMSFRELRAAATARDINVKESITKPTQLLLKLAIPSPFSSKPVLRAVLEKWSEAVSGRPGFDTPHPSFSSCHRSCAAPVLGLSSVNPASPIWEHAAELLMIGDWDEWTDFESFESYKKDVSAALSRIFKLTLCDALTNQHAGGAFLLPWARLVPERAAPKRALFDGPGLFLPMSGQMLPTYLDGAAIKLLHDAATPVCDDGNSFSSLDRAHFAITSSSWLRSVTDDSLSSVLSEATQTIAPHASRSDVCAVASEIIILQKGDSIASFSPAAASAPGALATLFVDLPTDCIDCIGQHTKKKVKARKTGKVRDVLPSLPVLQGGDLLATGDPSRVGGRSIRADGSAATTKSLARSLGCPVLARGGLATDPNEAHGTLFSWLAVAAGKPVAVTPVTSGCKVILVFTLHHKDPPKFKRPKSRPPPIEYDDAVVVLHHLLPVACGNSKPRGAQVNVSYSHTGNARYACSNNWGDTDAMRAADPLTLFQIRAYSYDSHGCDICFPAPSLSPLTPFDLNEFGDLKTFALVGNDLLRGKDLALFELLKDAIGGEACKGDEAAKMVGWIGERNSGTGVWSDIASQLGGAGGIEALLAEDADRYIPTSTSSGLSVIGSCAVAKGWNEGSAIVDWGILEEGWMSFSDMDEGPELMVEVNVSVEDSLRNIKPEIVNGGYDEVWLIAVRRVPTITVQWTTE</sequence>
<gene>
    <name evidence="1" type="ORF">TeGR_g2231</name>
</gene>
<dbReference type="EMBL" id="BRYB01001306">
    <property type="protein sequence ID" value="GMI22790.1"/>
    <property type="molecule type" value="Genomic_DNA"/>
</dbReference>
<evidence type="ECO:0000313" key="1">
    <source>
        <dbReference type="EMBL" id="GMI22790.1"/>
    </source>
</evidence>
<name>A0ABQ6MAM5_9STRA</name>
<evidence type="ECO:0008006" key="3">
    <source>
        <dbReference type="Google" id="ProtNLM"/>
    </source>
</evidence>
<organism evidence="1 2">
    <name type="scientific">Tetraparma gracilis</name>
    <dbReference type="NCBI Taxonomy" id="2962635"/>
    <lineage>
        <taxon>Eukaryota</taxon>
        <taxon>Sar</taxon>
        <taxon>Stramenopiles</taxon>
        <taxon>Ochrophyta</taxon>
        <taxon>Bolidophyceae</taxon>
        <taxon>Parmales</taxon>
        <taxon>Triparmaceae</taxon>
        <taxon>Tetraparma</taxon>
    </lineage>
</organism>
<protein>
    <recommendedName>
        <fullName evidence="3">F-box domain-containing protein</fullName>
    </recommendedName>
</protein>
<evidence type="ECO:0000313" key="2">
    <source>
        <dbReference type="Proteomes" id="UP001165060"/>
    </source>
</evidence>
<dbReference type="Proteomes" id="UP001165060">
    <property type="component" value="Unassembled WGS sequence"/>
</dbReference>
<accession>A0ABQ6MAM5</accession>
<keyword evidence="2" id="KW-1185">Reference proteome</keyword>